<evidence type="ECO:0000313" key="3">
    <source>
        <dbReference type="Proteomes" id="UP001497623"/>
    </source>
</evidence>
<dbReference type="Proteomes" id="UP001497623">
    <property type="component" value="Unassembled WGS sequence"/>
</dbReference>
<feature type="signal peptide" evidence="1">
    <location>
        <begin position="1"/>
        <end position="22"/>
    </location>
</feature>
<comment type="caution">
    <text evidence="2">The sequence shown here is derived from an EMBL/GenBank/DDBJ whole genome shotgun (WGS) entry which is preliminary data.</text>
</comment>
<dbReference type="EMBL" id="CAXKWB010103045">
    <property type="protein sequence ID" value="CAL4226615.1"/>
    <property type="molecule type" value="Genomic_DNA"/>
</dbReference>
<reference evidence="2 3" key="1">
    <citation type="submission" date="2024-05" db="EMBL/GenBank/DDBJ databases">
        <authorList>
            <person name="Wallberg A."/>
        </authorList>
    </citation>
    <scope>NUCLEOTIDE SEQUENCE [LARGE SCALE GENOMIC DNA]</scope>
</reference>
<name>A0AAV2SR52_MEGNR</name>
<keyword evidence="1" id="KW-0732">Signal</keyword>
<proteinExistence type="predicted"/>
<feature type="chain" id="PRO_5043819612" evidence="1">
    <location>
        <begin position="23"/>
        <end position="175"/>
    </location>
</feature>
<dbReference type="AlphaFoldDB" id="A0AAV2SR52"/>
<protein>
    <submittedName>
        <fullName evidence="2">Uncharacterized protein</fullName>
    </submittedName>
</protein>
<dbReference type="Pfam" id="PF15002">
    <property type="entry name" value="ERK-JNK_inhib"/>
    <property type="match status" value="1"/>
</dbReference>
<gene>
    <name evidence="2" type="ORF">MNOR_LOCUS39466</name>
</gene>
<evidence type="ECO:0000256" key="1">
    <source>
        <dbReference type="SAM" id="SignalP"/>
    </source>
</evidence>
<dbReference type="PANTHER" id="PTHR14735">
    <property type="entry name" value="COILED-COIL DOMAIN-CONTAINING PROTEIN 134"/>
    <property type="match status" value="1"/>
</dbReference>
<feature type="non-terminal residue" evidence="2">
    <location>
        <position position="175"/>
    </location>
</feature>
<keyword evidence="3" id="KW-1185">Reference proteome</keyword>
<organism evidence="2 3">
    <name type="scientific">Meganyctiphanes norvegica</name>
    <name type="common">Northern krill</name>
    <name type="synonym">Thysanopoda norvegica</name>
    <dbReference type="NCBI Taxonomy" id="48144"/>
    <lineage>
        <taxon>Eukaryota</taxon>
        <taxon>Metazoa</taxon>
        <taxon>Ecdysozoa</taxon>
        <taxon>Arthropoda</taxon>
        <taxon>Crustacea</taxon>
        <taxon>Multicrustacea</taxon>
        <taxon>Malacostraca</taxon>
        <taxon>Eumalacostraca</taxon>
        <taxon>Eucarida</taxon>
        <taxon>Euphausiacea</taxon>
        <taxon>Euphausiidae</taxon>
        <taxon>Meganyctiphanes</taxon>
    </lineage>
</organism>
<accession>A0AAV2SR52</accession>
<evidence type="ECO:0000313" key="2">
    <source>
        <dbReference type="EMBL" id="CAL4226615.1"/>
    </source>
</evidence>
<dbReference type="InterPro" id="IPR026321">
    <property type="entry name" value="CC134"/>
</dbReference>
<dbReference type="PANTHER" id="PTHR14735:SF1">
    <property type="entry name" value="COILED-COIL DOMAIN-CONTAINING PROTEIN 134"/>
    <property type="match status" value="1"/>
</dbReference>
<sequence length="175" mass="19659">MTSSHIHIFLVGIVFVLVVVKADLLSSNNSGHNSELSCTRLLLHLFAEFEERMTRKMSCEMSRFSKVQDYVKPFPVMDHQDGEAVFVTSALGAVLNNIGSIVPGSTFHKSEKFPTALSLTLENAALLSELVLHLPDICHRVLRAHKPWHLMLTWGIFFASQSTFLDSNTHKLIRL</sequence>